<keyword evidence="4 9" id="KW-0722">Serine protease inhibitor</keyword>
<proteinExistence type="predicted"/>
<dbReference type="PANTHER" id="PTHR21312:SF28">
    <property type="entry name" value="OVOINHIBITOR-RELATED"/>
    <property type="match status" value="1"/>
</dbReference>
<keyword evidence="6" id="KW-0732">Signal</keyword>
<feature type="domain" description="Kazal-like" evidence="7">
    <location>
        <begin position="21"/>
        <end position="84"/>
    </location>
</feature>
<evidence type="ECO:0000256" key="1">
    <source>
        <dbReference type="ARBA" id="ARBA00004613"/>
    </source>
</evidence>
<dbReference type="InterPro" id="IPR001239">
    <property type="entry name" value="Prot_inh_Kazal-m"/>
</dbReference>
<dbReference type="InterPro" id="IPR036058">
    <property type="entry name" value="Kazal_dom_sf"/>
</dbReference>
<evidence type="ECO:0000256" key="6">
    <source>
        <dbReference type="SAM" id="SignalP"/>
    </source>
</evidence>
<dbReference type="InParanoid" id="A0A1S3KAE6"/>
<dbReference type="OrthoDB" id="88853at2759"/>
<keyword evidence="8" id="KW-1185">Reference proteome</keyword>
<dbReference type="Proteomes" id="UP000085678">
    <property type="component" value="Unplaced"/>
</dbReference>
<protein>
    <submittedName>
        <fullName evidence="9">Serine protease inhibitor Kazal-type 1</fullName>
    </submittedName>
</protein>
<name>A0A1S3KAE6_LINAN</name>
<sequence length="84" mass="9568">MHWITLALLFLSATLALCNEEYPRFGCAKYDEIIRGCEKIYRPVCGTNGKTYGNECMLCLEMKQRQAMGENIIIGVAADRRCEE</sequence>
<dbReference type="PROSITE" id="PS51465">
    <property type="entry name" value="KAZAL_2"/>
    <property type="match status" value="1"/>
</dbReference>
<evidence type="ECO:0000259" key="7">
    <source>
        <dbReference type="PROSITE" id="PS51465"/>
    </source>
</evidence>
<reference evidence="9" key="1">
    <citation type="submission" date="2025-08" db="UniProtKB">
        <authorList>
            <consortium name="RefSeq"/>
        </authorList>
    </citation>
    <scope>IDENTIFICATION</scope>
    <source>
        <tissue evidence="9">Gonads</tissue>
    </source>
</reference>
<organism evidence="8 9">
    <name type="scientific">Lingula anatina</name>
    <name type="common">Brachiopod</name>
    <name type="synonym">Lingula unguis</name>
    <dbReference type="NCBI Taxonomy" id="7574"/>
    <lineage>
        <taxon>Eukaryota</taxon>
        <taxon>Metazoa</taxon>
        <taxon>Spiralia</taxon>
        <taxon>Lophotrochozoa</taxon>
        <taxon>Brachiopoda</taxon>
        <taxon>Linguliformea</taxon>
        <taxon>Lingulata</taxon>
        <taxon>Lingulida</taxon>
        <taxon>Linguloidea</taxon>
        <taxon>Lingulidae</taxon>
        <taxon>Lingula</taxon>
    </lineage>
</organism>
<dbReference type="AlphaFoldDB" id="A0A1S3KAE6"/>
<keyword evidence="2" id="KW-0964">Secreted</keyword>
<dbReference type="Gene3D" id="3.30.60.30">
    <property type="match status" value="1"/>
</dbReference>
<keyword evidence="5" id="KW-1015">Disulfide bond</keyword>
<dbReference type="RefSeq" id="XP_013419414.1">
    <property type="nucleotide sequence ID" value="XM_013563960.1"/>
</dbReference>
<keyword evidence="3 9" id="KW-0646">Protease inhibitor</keyword>
<dbReference type="InterPro" id="IPR002350">
    <property type="entry name" value="Kazal_dom"/>
</dbReference>
<dbReference type="SUPFAM" id="SSF100895">
    <property type="entry name" value="Kazal-type serine protease inhibitors"/>
    <property type="match status" value="1"/>
</dbReference>
<evidence type="ECO:0000313" key="9">
    <source>
        <dbReference type="RefSeq" id="XP_013419414.1"/>
    </source>
</evidence>
<evidence type="ECO:0000256" key="4">
    <source>
        <dbReference type="ARBA" id="ARBA00022900"/>
    </source>
</evidence>
<dbReference type="GO" id="GO:0005576">
    <property type="term" value="C:extracellular region"/>
    <property type="evidence" value="ECO:0007669"/>
    <property type="project" value="UniProtKB-SubCell"/>
</dbReference>
<gene>
    <name evidence="9" type="primary">LOC106180081</name>
</gene>
<comment type="subcellular location">
    <subcellularLocation>
        <location evidence="1">Secreted</location>
    </subcellularLocation>
</comment>
<dbReference type="Pfam" id="PF00050">
    <property type="entry name" value="Kazal_1"/>
    <property type="match status" value="1"/>
</dbReference>
<evidence type="ECO:0000256" key="2">
    <source>
        <dbReference type="ARBA" id="ARBA00022525"/>
    </source>
</evidence>
<dbReference type="GO" id="GO:0004867">
    <property type="term" value="F:serine-type endopeptidase inhibitor activity"/>
    <property type="evidence" value="ECO:0007669"/>
    <property type="project" value="UniProtKB-KW"/>
</dbReference>
<dbReference type="GeneID" id="106180081"/>
<evidence type="ECO:0000313" key="8">
    <source>
        <dbReference type="Proteomes" id="UP000085678"/>
    </source>
</evidence>
<accession>A0A1S3KAE6</accession>
<feature type="signal peptide" evidence="6">
    <location>
        <begin position="1"/>
        <end position="16"/>
    </location>
</feature>
<dbReference type="SMART" id="SM00280">
    <property type="entry name" value="KAZAL"/>
    <property type="match status" value="1"/>
</dbReference>
<dbReference type="PRINTS" id="PR00290">
    <property type="entry name" value="KAZALINHBTR"/>
</dbReference>
<evidence type="ECO:0000256" key="5">
    <source>
        <dbReference type="ARBA" id="ARBA00023157"/>
    </source>
</evidence>
<feature type="chain" id="PRO_5010211819" evidence="6">
    <location>
        <begin position="17"/>
        <end position="84"/>
    </location>
</feature>
<dbReference type="PROSITE" id="PS00282">
    <property type="entry name" value="KAZAL_1"/>
    <property type="match status" value="1"/>
</dbReference>
<evidence type="ECO:0000256" key="3">
    <source>
        <dbReference type="ARBA" id="ARBA00022690"/>
    </source>
</evidence>
<dbReference type="PANTHER" id="PTHR21312">
    <property type="entry name" value="SERINE PROTEASE INHIBITOR"/>
    <property type="match status" value="1"/>
</dbReference>
<dbReference type="KEGG" id="lak:106180081"/>